<proteinExistence type="predicted"/>
<organism evidence="4 5">
    <name type="scientific">Candidatus Sulfotelmatobacter kueseliae</name>
    <dbReference type="NCBI Taxonomy" id="2042962"/>
    <lineage>
        <taxon>Bacteria</taxon>
        <taxon>Pseudomonadati</taxon>
        <taxon>Acidobacteriota</taxon>
        <taxon>Terriglobia</taxon>
        <taxon>Terriglobales</taxon>
        <taxon>Candidatus Korobacteraceae</taxon>
        <taxon>Candidatus Sulfotelmatobacter</taxon>
    </lineage>
</organism>
<gene>
    <name evidence="4" type="ORF">SBA1_1420005</name>
</gene>
<protein>
    <submittedName>
        <fullName evidence="4">ABC transporter, ATPase subunit</fullName>
    </submittedName>
</protein>
<name>A0A2U3K7Q4_9BACT</name>
<dbReference type="InterPro" id="IPR027417">
    <property type="entry name" value="P-loop_NTPase"/>
</dbReference>
<reference evidence="5" key="1">
    <citation type="submission" date="2018-02" db="EMBL/GenBank/DDBJ databases">
        <authorList>
            <person name="Hausmann B."/>
        </authorList>
    </citation>
    <scope>NUCLEOTIDE SEQUENCE [LARGE SCALE GENOMIC DNA]</scope>
    <source>
        <strain evidence="5">Peat soil MAG SbA1</strain>
    </source>
</reference>
<evidence type="ECO:0000256" key="2">
    <source>
        <dbReference type="ARBA" id="ARBA00022741"/>
    </source>
</evidence>
<dbReference type="PANTHER" id="PTHR42939:SF1">
    <property type="entry name" value="ABC TRANSPORTER ATP-BINDING PROTEIN ALBC-RELATED"/>
    <property type="match status" value="1"/>
</dbReference>
<accession>A0A2U3K7Q4</accession>
<keyword evidence="2" id="KW-0547">Nucleotide-binding</keyword>
<evidence type="ECO:0000256" key="1">
    <source>
        <dbReference type="ARBA" id="ARBA00022448"/>
    </source>
</evidence>
<dbReference type="Gene3D" id="3.40.50.300">
    <property type="entry name" value="P-loop containing nucleotide triphosphate hydrolases"/>
    <property type="match status" value="1"/>
</dbReference>
<dbReference type="InterPro" id="IPR051782">
    <property type="entry name" value="ABC_Transporter_VariousFunc"/>
</dbReference>
<sequence>MSLARAILHDPKVLLLDEPFSNVDVHSAREMVSLLKGMRDAGKTIFVVTHQAPLLEGAADEFVWMQAGQIVDRTASTARPGSVS</sequence>
<dbReference type="PANTHER" id="PTHR42939">
    <property type="entry name" value="ABC TRANSPORTER ATP-BINDING PROTEIN ALBC-RELATED"/>
    <property type="match status" value="1"/>
</dbReference>
<dbReference type="GO" id="GO:0005524">
    <property type="term" value="F:ATP binding"/>
    <property type="evidence" value="ECO:0007669"/>
    <property type="project" value="UniProtKB-KW"/>
</dbReference>
<evidence type="ECO:0000256" key="3">
    <source>
        <dbReference type="ARBA" id="ARBA00022840"/>
    </source>
</evidence>
<dbReference type="SUPFAM" id="SSF52540">
    <property type="entry name" value="P-loop containing nucleoside triphosphate hydrolases"/>
    <property type="match status" value="1"/>
</dbReference>
<keyword evidence="3" id="KW-0067">ATP-binding</keyword>
<evidence type="ECO:0000313" key="5">
    <source>
        <dbReference type="Proteomes" id="UP000238701"/>
    </source>
</evidence>
<dbReference type="EMBL" id="OMOD01000049">
    <property type="protein sequence ID" value="SPF35666.1"/>
    <property type="molecule type" value="Genomic_DNA"/>
</dbReference>
<dbReference type="Proteomes" id="UP000238701">
    <property type="component" value="Unassembled WGS sequence"/>
</dbReference>
<dbReference type="AlphaFoldDB" id="A0A2U3K7Q4"/>
<evidence type="ECO:0000313" key="4">
    <source>
        <dbReference type="EMBL" id="SPF35666.1"/>
    </source>
</evidence>
<keyword evidence="1" id="KW-0813">Transport</keyword>